<proteinExistence type="predicted"/>
<accession>A0A0G1MH43</accession>
<evidence type="ECO:0000256" key="1">
    <source>
        <dbReference type="SAM" id="Phobius"/>
    </source>
</evidence>
<sequence length="205" mass="23585">MNIPLKENEKILLTLRKSLWAYAGQIFGICLIIGAPFFFMFRLFQIERWGVYLFAAPLVIAVFLIARLLFLRRSNILLVTGDRLIDLERTGLFNRELHEIGWNKIQSIGSEIKGAWATIFRIGVIKFETYAHGQEYDFESHPLRNSDALQIQLSHILELYEQTHRGAGEEGQLERVLKGIAHLSAEEIEDVQEALLARQKILNAH</sequence>
<feature type="transmembrane region" description="Helical" evidence="1">
    <location>
        <begin position="49"/>
        <end position="70"/>
    </location>
</feature>
<dbReference type="EMBL" id="LCKX01000009">
    <property type="protein sequence ID" value="KKU07564.1"/>
    <property type="molecule type" value="Genomic_DNA"/>
</dbReference>
<evidence type="ECO:0000313" key="2">
    <source>
        <dbReference type="EMBL" id="KKU07564.1"/>
    </source>
</evidence>
<keyword evidence="1" id="KW-0812">Transmembrane</keyword>
<feature type="transmembrane region" description="Helical" evidence="1">
    <location>
        <begin position="20"/>
        <end position="43"/>
    </location>
</feature>
<name>A0A0G1MH43_9BACT</name>
<evidence type="ECO:0008006" key="4">
    <source>
        <dbReference type="Google" id="ProtNLM"/>
    </source>
</evidence>
<protein>
    <recommendedName>
        <fullName evidence="4">DUF304 domain-containing protein</fullName>
    </recommendedName>
</protein>
<organism evidence="2 3">
    <name type="scientific">Candidatus Magasanikbacteria bacterium GW2011_GWA2_45_39</name>
    <dbReference type="NCBI Taxonomy" id="1619041"/>
    <lineage>
        <taxon>Bacteria</taxon>
        <taxon>Candidatus Magasanikiibacteriota</taxon>
    </lineage>
</organism>
<keyword evidence="1" id="KW-1133">Transmembrane helix</keyword>
<comment type="caution">
    <text evidence="2">The sequence shown here is derived from an EMBL/GenBank/DDBJ whole genome shotgun (WGS) entry which is preliminary data.</text>
</comment>
<evidence type="ECO:0000313" key="3">
    <source>
        <dbReference type="Proteomes" id="UP000033999"/>
    </source>
</evidence>
<gene>
    <name evidence="2" type="ORF">UX10_C0009G0031</name>
</gene>
<dbReference type="Proteomes" id="UP000033999">
    <property type="component" value="Unassembled WGS sequence"/>
</dbReference>
<keyword evidence="1" id="KW-0472">Membrane</keyword>
<dbReference type="AlphaFoldDB" id="A0A0G1MH43"/>
<reference evidence="2 3" key="1">
    <citation type="journal article" date="2015" name="Nature">
        <title>rRNA introns, odd ribosomes, and small enigmatic genomes across a large radiation of phyla.</title>
        <authorList>
            <person name="Brown C.T."/>
            <person name="Hug L.A."/>
            <person name="Thomas B.C."/>
            <person name="Sharon I."/>
            <person name="Castelle C.J."/>
            <person name="Singh A."/>
            <person name="Wilkins M.J."/>
            <person name="Williams K.H."/>
            <person name="Banfield J.F."/>
        </authorList>
    </citation>
    <scope>NUCLEOTIDE SEQUENCE [LARGE SCALE GENOMIC DNA]</scope>
</reference>